<proteinExistence type="predicted"/>
<protein>
    <recommendedName>
        <fullName evidence="3">Teneurin-like YD-shell domain-containing protein</fullName>
    </recommendedName>
</protein>
<feature type="domain" description="Teneurin-like YD-shell" evidence="3">
    <location>
        <begin position="1935"/>
        <end position="2028"/>
    </location>
</feature>
<evidence type="ECO:0000256" key="1">
    <source>
        <dbReference type="ARBA" id="ARBA00022737"/>
    </source>
</evidence>
<feature type="transmembrane region" description="Helical" evidence="2">
    <location>
        <begin position="2115"/>
        <end position="2134"/>
    </location>
</feature>
<feature type="transmembrane region" description="Helical" evidence="2">
    <location>
        <begin position="2176"/>
        <end position="2194"/>
    </location>
</feature>
<evidence type="ECO:0000259" key="3">
    <source>
        <dbReference type="Pfam" id="PF25023"/>
    </source>
</evidence>
<evidence type="ECO:0000313" key="5">
    <source>
        <dbReference type="Proteomes" id="UP000297239"/>
    </source>
</evidence>
<comment type="caution">
    <text evidence="4">The sequence shown here is derived from an EMBL/GenBank/DDBJ whole genome shotgun (WGS) entry which is preliminary data.</text>
</comment>
<dbReference type="Gene3D" id="2.180.10.10">
    <property type="entry name" value="RHS repeat-associated core"/>
    <property type="match status" value="3"/>
</dbReference>
<name>A0A6N4Q9J4_9LEPT</name>
<keyword evidence="5" id="KW-1185">Reference proteome</keyword>
<dbReference type="EMBL" id="RQFF01000030">
    <property type="protein sequence ID" value="TGK69184.1"/>
    <property type="molecule type" value="Genomic_DNA"/>
</dbReference>
<dbReference type="InterPro" id="IPR006530">
    <property type="entry name" value="YD"/>
</dbReference>
<accession>A0A6N4Q9J4</accession>
<dbReference type="RefSeq" id="WP_135634038.1">
    <property type="nucleotide sequence ID" value="NZ_RQFE01000024.1"/>
</dbReference>
<dbReference type="SUPFAM" id="SSF69318">
    <property type="entry name" value="Integrin alpha N-terminal domain"/>
    <property type="match status" value="2"/>
</dbReference>
<dbReference type="InterPro" id="IPR022385">
    <property type="entry name" value="Rhs_assc_core"/>
</dbReference>
<feature type="transmembrane region" description="Helical" evidence="2">
    <location>
        <begin position="21"/>
        <end position="41"/>
    </location>
</feature>
<feature type="domain" description="Teneurin-like YD-shell" evidence="3">
    <location>
        <begin position="1630"/>
        <end position="1729"/>
    </location>
</feature>
<evidence type="ECO:0000313" key="4">
    <source>
        <dbReference type="EMBL" id="TGK69184.1"/>
    </source>
</evidence>
<dbReference type="InterPro" id="IPR050708">
    <property type="entry name" value="T6SS_VgrG/RHS"/>
</dbReference>
<evidence type="ECO:0000256" key="2">
    <source>
        <dbReference type="SAM" id="Phobius"/>
    </source>
</evidence>
<dbReference type="InterPro" id="IPR028994">
    <property type="entry name" value="Integrin_alpha_N"/>
</dbReference>
<dbReference type="Pfam" id="PF25023">
    <property type="entry name" value="TEN_YD-shell"/>
    <property type="match status" value="2"/>
</dbReference>
<dbReference type="PANTHER" id="PTHR32305:SF15">
    <property type="entry name" value="PROTEIN RHSA-RELATED"/>
    <property type="match status" value="1"/>
</dbReference>
<dbReference type="OrthoDB" id="311748at2"/>
<keyword evidence="2" id="KW-0812">Transmembrane</keyword>
<dbReference type="InterPro" id="IPR056823">
    <property type="entry name" value="TEN-like_YD-shell"/>
</dbReference>
<dbReference type="Proteomes" id="UP000297239">
    <property type="component" value="Unassembled WGS sequence"/>
</dbReference>
<organism evidence="4 5">
    <name type="scientific">Leptospira kanakyensis</name>
    <dbReference type="NCBI Taxonomy" id="2484968"/>
    <lineage>
        <taxon>Bacteria</taxon>
        <taxon>Pseudomonadati</taxon>
        <taxon>Spirochaetota</taxon>
        <taxon>Spirochaetia</taxon>
        <taxon>Leptospirales</taxon>
        <taxon>Leptospiraceae</taxon>
        <taxon>Leptospira</taxon>
    </lineage>
</organism>
<gene>
    <name evidence="4" type="ORF">EHQ18_10155</name>
</gene>
<keyword evidence="1" id="KW-0677">Repeat</keyword>
<feature type="transmembrane region" description="Helical" evidence="2">
    <location>
        <begin position="2140"/>
        <end position="2164"/>
    </location>
</feature>
<dbReference type="PANTHER" id="PTHR32305">
    <property type="match status" value="1"/>
</dbReference>
<keyword evidence="2" id="KW-1133">Transmembrane helix</keyword>
<dbReference type="NCBIfam" id="TIGR03696">
    <property type="entry name" value="Rhs_assc_core"/>
    <property type="match status" value="1"/>
</dbReference>
<sequence length="2304" mass="258011">MHNTFNIASIIRRKSLSVKKTIILLVIFFSSVNFFAFFSGLEESIIPQQIPEVEVNSAGMPSLAYPITLPKGTGNLTPEIILNYNPKSIGTNLGDGWQLSGIDTIRRDNSVGIKRALDDSFYSDELGRLIKSQTIPNGYYASEDSKDIFTMFVSSSCEGGPCNWERKTGNGISIEYGNLVKYAENTNIGKLWTVSKIFDRDGNEISINYDQTLQLAKNQAIPTEIIYGNGKYRILFEYQSSPISRISYEDSGLTKQDRLISDIRVYFEDEKIEDYHFVYDVDQNSSIKLVRLERDGYEPINMDYAKIQTNLSNRIHGNSFPVENGQLNHFYKFSDNGRCTGSLNICATTLVKANPFTALMCLFVAIRDTNDCHTGIEKSSVSFADVNGDGRVDFARIVDAGMQTGSFPFDTALFGKKLGKIQVNKAAKQGEFISLGGNFVHSDSFINTEVTRIIPGDLNGDRMSDFVIIEDYDLPIKVAISNGNSLPIINTNIILRQPRPDKERWFYLRPDQKIYQHFVDFDNDGLTDFIQFEDGGLKFYKSNGSGFNSGVFLSGIDGYRFGQSGQQFVDLDGNGYPDFISFTNIDNEETRTLLYSMYGSSGSNINSGSVRIGTDGLYANFYFADINGDRRSEYVSVTQNGDLKIRMFDGRNFQEPYVVTLEGVYFNKDLTKSSSQLVADPYLLDLKRDGSPLDKIIQTEISPGSEKITLYLHDNSSQFTESIEISAAFPSGVYNGNTSPTFYDLDKDGENDEIYVRLQSATELFLIVKYKRDDYIFEHKLDTAKLFNQASLSDQPDYPKMTDHLYDNLIRGKSFADVDGDGMDDFIWYDGSQIRVSYARWSSGKITYKSSGDDAFPAGGLLAALDFNHDGQSDFVGINVQKQALFENINFLDVNRDTPWVNNAVITYYNQSNVLPTGFITSINNGNGEKRTDISYTPRGKLLNLNAQTSAYPIVSNLDGGFLISSIKNFSATVETSESKIEYEQDKIQLGGLNDKKYLGFKTLNVYTSLMGTPYTQTKYSYNHNAGNPGIGKLIKVEDFINAHNIKTKEYSYLSKIIPSGSKFYLTQQVLESTDKNGVLESQVTGFDYDAYANIARENISIGGHVILKENTFSVDPINYLLERKSREKVFSDGFLIKDNTYEYNNHQIVRITQFADNPKSRSKSFTYDSYGNVKSESDYLGNISQYEHDDKIHLFQTKIINPLGHIFQKQYEYKFGNLLQSIDPNGALFEYEYDKYGRRIREKIPGNSDWTLEVEYQNTGRTGASIKKTEKISASQEIVSNAYFDSFNRLVREEKLLENGLKLINTKKYYPNGKVETETEDDIEGLSGFTTKYYKYDPIYGSPIEVINSNGIVEKSETNGYETTVTVLKNGSELHKEIIRKNSLDQLVYRNFGSGVSYTYDYNKQGKLIRATDSLDRFVNFSYDVYGRKITQIDAIAGSFEYQYDANDNILLQRDSQGKAQNFTYDELSRRKEVKNTNGNVKVKFEYDFSLNGMGRVAAIQDDGGLVSFEYDSRGNVSKSVRRIDDLVLVENATYDNLDRTTELQYPEGSIAHYNYSKGGYLSSILLDIPRAGSYNHNLVQYSVEPEDDIVFKINKIFGNGVKTEIFTSKQDKKVKSYKTSNLSGVLFESIELEYDAVGNVLKRTDHKNPSRTQEFVYDAHNRITNAIGKYGVESYSYNASGDILKKGNLNYQYDSVGMLLSVSDENQTTHTFNYDRSGKVIQKNNDNLSYDDLGRMKEYNSSETGNTTFAYDFSGIRIKKTSELNNKTVISLGRKFDVTRTPGNPDQYTLYFEGAADELIAQLSTSDAILVAENQVFNPGSHGLAFIGKIKNLFKSVSKFENVKTYFFSSTISLAFLLIFPLSRRIGIKSATPLLLLCVMNLSNCGMILPGGGEQGTPPWLIFPTQINANTPSIGTPIDIGLQNGTPVNGLVFFHTDHLGSITKVSDGFGNVVSGGMDSGASFVSYKPYGGILRNDSSGPDIFKYKYEGKEEDVTTKLLYYNSRYYDPEIGRFLQPDTQIMADQLFGMNRFMFVNGNPIMNTDPSGNNAHIHMFNQIIRKIVGADNKTMVRNIKKDILNALAESDNVFLSLAAKKHIIDRNKRDLKEAQRERAVVTGVMAVIAVVTGGIMLWGSPGWAAAAAPFFGASAGYVAGSAIGYTVGGYIGEGKWDERSAIMGSVIGGAIGGVFGGLQGMGYSNEILTKGVNGEAAVSPYWGTYVYGADKWFYSPDFFPGWIKCVLFMKGASTSVANITNNKPNAYGDLAIDFLNFLTPLPLITITDYNSYSHELNRLNKLGKRDVY</sequence>
<feature type="transmembrane region" description="Helical" evidence="2">
    <location>
        <begin position="1847"/>
        <end position="1864"/>
    </location>
</feature>
<reference evidence="4" key="1">
    <citation type="journal article" date="2019" name="PLoS Negl. Trop. Dis.">
        <title>Revisiting the worldwide diversity of Leptospira species in the environment.</title>
        <authorList>
            <person name="Vincent A.T."/>
            <person name="Schiettekatte O."/>
            <person name="Bourhy P."/>
            <person name="Veyrier F.J."/>
            <person name="Picardeau M."/>
        </authorList>
    </citation>
    <scope>NUCLEOTIDE SEQUENCE [LARGE SCALE GENOMIC DNA]</scope>
    <source>
        <strain evidence="4">201800293</strain>
    </source>
</reference>
<keyword evidence="2" id="KW-0472">Membrane</keyword>
<dbReference type="NCBIfam" id="TIGR01643">
    <property type="entry name" value="YD_repeat_2x"/>
    <property type="match status" value="2"/>
</dbReference>